<sequence length="576" mass="68454">MANTRIKEFFNSRFFEIPKYQRGFAWEQRNIRELFEDIQEAIDVKASHYIGTIVLSKTQRDDVFYVVDGQQRITTISMIINALIGFMSDEDSSFYKRFYIKHSDNFRLVPLGREYEFFKNLLTNGINGQEPINRSQRLLMEAYQEITDRLQEIIKDIDPVKYLEQIENLQIMEFVEDNEGDAIRIFQTVNDRGKPLTNMEKAKSLLVYFSNRYLDKKLDKKINDEFGTIFEIYDQIKHRGIENDIDLISGRYGDFTEDNIMRYHFVTFSNEDYDPSASYVLEFLKRELKKYRKSNASKEDIEDFINQYVDSLHEFFRSLNELIQKTETEVRFYKLFSVLGLSATLYPIITVLNSQNRLIEQLQGDELTEFTFLDLLEIIDVRVYKVRGTDPKADISRLSYDITHEIRSNEFVENWLLWFNSRWMNENEFRNNLYGSIYQKSRAVLPMILLDYSEHLSGKSFDLDSLKSFVKGKSLTIEHILSQKPKFTQKTHGFKSNDEYLEFEHTFGNLTILEKSLNSSVNNKNVYDKVSYYDKSKFKITRLLATQITHKGQFKKEDIEARTEEISNYLEEKWWC</sequence>
<protein>
    <recommendedName>
        <fullName evidence="5">DUF262 domain-containing protein</fullName>
    </recommendedName>
</protein>
<gene>
    <name evidence="3" type="ORF">GCM10011506_01840</name>
</gene>
<reference evidence="4" key="1">
    <citation type="journal article" date="2019" name="Int. J. Syst. Evol. Microbiol.">
        <title>The Global Catalogue of Microorganisms (GCM) 10K type strain sequencing project: providing services to taxonomists for standard genome sequencing and annotation.</title>
        <authorList>
            <consortium name="The Broad Institute Genomics Platform"/>
            <consortium name="The Broad Institute Genome Sequencing Center for Infectious Disease"/>
            <person name="Wu L."/>
            <person name="Ma J."/>
        </authorList>
    </citation>
    <scope>NUCLEOTIDE SEQUENCE [LARGE SCALE GENOMIC DNA]</scope>
    <source>
        <strain evidence="4">CGMCC 1.10832</strain>
    </source>
</reference>
<dbReference type="Pfam" id="PF03235">
    <property type="entry name" value="GmrSD_N"/>
    <property type="match status" value="1"/>
</dbReference>
<dbReference type="Proteomes" id="UP000636010">
    <property type="component" value="Unassembled WGS sequence"/>
</dbReference>
<evidence type="ECO:0008006" key="5">
    <source>
        <dbReference type="Google" id="ProtNLM"/>
    </source>
</evidence>
<dbReference type="Pfam" id="PF07510">
    <property type="entry name" value="GmrSD_C"/>
    <property type="match status" value="1"/>
</dbReference>
<dbReference type="InterPro" id="IPR004919">
    <property type="entry name" value="GmrSD_N"/>
</dbReference>
<dbReference type="InterPro" id="IPR011089">
    <property type="entry name" value="GmrSD_C"/>
</dbReference>
<evidence type="ECO:0000313" key="3">
    <source>
        <dbReference type="EMBL" id="GGC20350.1"/>
    </source>
</evidence>
<proteinExistence type="predicted"/>
<organism evidence="3 4">
    <name type="scientific">Marivirga lumbricoides</name>
    <dbReference type="NCBI Taxonomy" id="1046115"/>
    <lineage>
        <taxon>Bacteria</taxon>
        <taxon>Pseudomonadati</taxon>
        <taxon>Bacteroidota</taxon>
        <taxon>Cytophagia</taxon>
        <taxon>Cytophagales</taxon>
        <taxon>Marivirgaceae</taxon>
        <taxon>Marivirga</taxon>
    </lineage>
</organism>
<dbReference type="PANTHER" id="PTHR35149:SF2">
    <property type="entry name" value="DUF262 DOMAIN-CONTAINING PROTEIN"/>
    <property type="match status" value="1"/>
</dbReference>
<feature type="domain" description="GmrSD restriction endonucleases N-terminal" evidence="1">
    <location>
        <begin position="6"/>
        <end position="206"/>
    </location>
</feature>
<accession>A0ABQ1L8V8</accession>
<feature type="domain" description="GmrSD restriction endonucleases C-terminal" evidence="2">
    <location>
        <begin position="424"/>
        <end position="567"/>
    </location>
</feature>
<evidence type="ECO:0000259" key="1">
    <source>
        <dbReference type="Pfam" id="PF03235"/>
    </source>
</evidence>
<dbReference type="EMBL" id="BMEC01000001">
    <property type="protein sequence ID" value="GGC20350.1"/>
    <property type="molecule type" value="Genomic_DNA"/>
</dbReference>
<dbReference type="PANTHER" id="PTHR35149">
    <property type="entry name" value="SLL5132 PROTEIN"/>
    <property type="match status" value="1"/>
</dbReference>
<dbReference type="RefSeq" id="WP_188459925.1">
    <property type="nucleotide sequence ID" value="NZ_BAABHU010000001.1"/>
</dbReference>
<keyword evidence="4" id="KW-1185">Reference proteome</keyword>
<name>A0ABQ1L8V8_9BACT</name>
<evidence type="ECO:0000259" key="2">
    <source>
        <dbReference type="Pfam" id="PF07510"/>
    </source>
</evidence>
<comment type="caution">
    <text evidence="3">The sequence shown here is derived from an EMBL/GenBank/DDBJ whole genome shotgun (WGS) entry which is preliminary data.</text>
</comment>
<evidence type="ECO:0000313" key="4">
    <source>
        <dbReference type="Proteomes" id="UP000636010"/>
    </source>
</evidence>